<dbReference type="Proteomes" id="UP001169217">
    <property type="component" value="Unassembled WGS sequence"/>
</dbReference>
<reference evidence="1" key="1">
    <citation type="submission" date="2023-04" db="EMBL/GenBank/DDBJ databases">
        <title>Colletotrichum limetticola genome sequence.</title>
        <authorList>
            <person name="Baroncelli R."/>
        </authorList>
    </citation>
    <scope>NUCLEOTIDE SEQUENCE</scope>
    <source>
        <strain evidence="1">KLA-Anderson</strain>
    </source>
</reference>
<evidence type="ECO:0000313" key="2">
    <source>
        <dbReference type="Proteomes" id="UP001169217"/>
    </source>
</evidence>
<name>A0ABQ9PKJ8_9PEZI</name>
<dbReference type="EMBL" id="JARUPT010000363">
    <property type="protein sequence ID" value="KAK0372557.1"/>
    <property type="molecule type" value="Genomic_DNA"/>
</dbReference>
<protein>
    <submittedName>
        <fullName evidence="1">Uncharacterized protein</fullName>
    </submittedName>
</protein>
<sequence length="91" mass="10483">MPSSQLLPSTNISLLQESLSKHVKWDETGAKRNQQSSLAAHQSLMGKRWPEHCNKVEPWRLTQQHSVWSSGLEKVVYQGWLDYREMSGYGI</sequence>
<keyword evidence="2" id="KW-1185">Reference proteome</keyword>
<comment type="caution">
    <text evidence="1">The sequence shown here is derived from an EMBL/GenBank/DDBJ whole genome shotgun (WGS) entry which is preliminary data.</text>
</comment>
<organism evidence="1 2">
    <name type="scientific">Colletotrichum limetticola</name>
    <dbReference type="NCBI Taxonomy" id="1209924"/>
    <lineage>
        <taxon>Eukaryota</taxon>
        <taxon>Fungi</taxon>
        <taxon>Dikarya</taxon>
        <taxon>Ascomycota</taxon>
        <taxon>Pezizomycotina</taxon>
        <taxon>Sordariomycetes</taxon>
        <taxon>Hypocreomycetidae</taxon>
        <taxon>Glomerellales</taxon>
        <taxon>Glomerellaceae</taxon>
        <taxon>Colletotrichum</taxon>
        <taxon>Colletotrichum acutatum species complex</taxon>
    </lineage>
</organism>
<evidence type="ECO:0000313" key="1">
    <source>
        <dbReference type="EMBL" id="KAK0372557.1"/>
    </source>
</evidence>
<proteinExistence type="predicted"/>
<gene>
    <name evidence="1" type="ORF">CLIM01_10084</name>
</gene>
<accession>A0ABQ9PKJ8</accession>